<comment type="caution">
    <text evidence="1">The sequence shown here is derived from an EMBL/GenBank/DDBJ whole genome shotgun (WGS) entry which is preliminary data.</text>
</comment>
<reference evidence="1" key="1">
    <citation type="submission" date="2013-12" db="EMBL/GenBank/DDBJ databases">
        <authorList>
            <person name="Omoto C.K."/>
            <person name="Sibley D."/>
            <person name="Venepally P."/>
            <person name="Hadjithomas M."/>
            <person name="Karamycheva S."/>
            <person name="Brunk B."/>
            <person name="Roos D."/>
            <person name="Caler E."/>
            <person name="Lorenzi H."/>
        </authorList>
    </citation>
    <scope>NUCLEOTIDE SEQUENCE</scope>
</reference>
<dbReference type="EMBL" id="AFNH02000121">
    <property type="protein sequence ID" value="EZG82425.1"/>
    <property type="molecule type" value="Genomic_DNA"/>
</dbReference>
<dbReference type="Proteomes" id="UP000019763">
    <property type="component" value="Unassembled WGS sequence"/>
</dbReference>
<keyword evidence="1" id="KW-0812">Transmembrane</keyword>
<dbReference type="GeneID" id="22910858"/>
<dbReference type="VEuPathDB" id="CryptoDB:GNI_016500"/>
<proteinExistence type="predicted"/>
<gene>
    <name evidence="1" type="ORF">GNI_016500</name>
</gene>
<keyword evidence="1" id="KW-0472">Membrane</keyword>
<evidence type="ECO:0000313" key="2">
    <source>
        <dbReference type="Proteomes" id="UP000019763"/>
    </source>
</evidence>
<evidence type="ECO:0000313" key="1">
    <source>
        <dbReference type="EMBL" id="EZG82425.1"/>
    </source>
</evidence>
<keyword evidence="2" id="KW-1185">Reference proteome</keyword>
<protein>
    <submittedName>
        <fullName evidence="1">Transmembrane protein</fullName>
    </submittedName>
</protein>
<name>A0A023BCD1_GRENI</name>
<organism evidence="1 2">
    <name type="scientific">Gregarina niphandrodes</name>
    <name type="common">Septate eugregarine</name>
    <dbReference type="NCBI Taxonomy" id="110365"/>
    <lineage>
        <taxon>Eukaryota</taxon>
        <taxon>Sar</taxon>
        <taxon>Alveolata</taxon>
        <taxon>Apicomplexa</taxon>
        <taxon>Conoidasida</taxon>
        <taxon>Gregarinasina</taxon>
        <taxon>Eugregarinorida</taxon>
        <taxon>Gregarinidae</taxon>
        <taxon>Gregarina</taxon>
    </lineage>
</organism>
<dbReference type="AlphaFoldDB" id="A0A023BCD1"/>
<dbReference type="RefSeq" id="XP_011128994.1">
    <property type="nucleotide sequence ID" value="XM_011130692.1"/>
</dbReference>
<sequence>MHCVSAGVQMVFKTRRTNGRDGLLATILTLGLYAEMVCKTGILGFERQRMLRSFHKLDVTENDFESASFGSASFGSASYESLAYEHANHEADPETADPETAGHETAGHEMEDYEAEDYETEDYETVGCGDEARDTAEVIDDFCCKFERWRRKSNDCLHSDEAFWPMFWVTRAQQWVMAGCGKDESWRAALCGRGAPVASMPPECEVRTWCALSAWYPISAAAWLDHMTRILMPANQERAFSVMEGLSDEELQELIKVLIPFMGVDANEQLLDEVVADLRTWPCTPFGGTGHADHLRFLQDNPIFLLVTRARNRRRRQLVERYTAAYIHRMEDAVATYFNSSRQSPVRRLLGNNQQITGIEDYESYELKDWAGMEEDLVRNLLQGYRDSFFPGSKPSDIDSSFPIPSPTEQELEYLYAHVMQSTVETTAAKQADAYASRLGCIVSAFCYDLEALQRTATAPLLPFLLHYTFVLDD</sequence>
<accession>A0A023BCD1</accession>